<reference evidence="4" key="1">
    <citation type="submission" date="2022-04" db="EMBL/GenBank/DDBJ databases">
        <authorList>
            <person name="Xu L."/>
            <person name="Lv Z."/>
        </authorList>
    </citation>
    <scope>NUCLEOTIDE SEQUENCE</scope>
    <source>
        <strain evidence="4">LV_2022a</strain>
    </source>
</reference>
<feature type="signal peptide" evidence="2">
    <location>
        <begin position="1"/>
        <end position="15"/>
    </location>
</feature>
<dbReference type="AlphaFoldDB" id="A0AAE1Z8I0"/>
<dbReference type="InterPro" id="IPR008139">
    <property type="entry name" value="SaposinB_dom"/>
</dbReference>
<organism evidence="4 5">
    <name type="scientific">Schistosoma mekongi</name>
    <name type="common">Parasitic worm</name>
    <dbReference type="NCBI Taxonomy" id="38744"/>
    <lineage>
        <taxon>Eukaryota</taxon>
        <taxon>Metazoa</taxon>
        <taxon>Spiralia</taxon>
        <taxon>Lophotrochozoa</taxon>
        <taxon>Platyhelminthes</taxon>
        <taxon>Trematoda</taxon>
        <taxon>Digenea</taxon>
        <taxon>Strigeidida</taxon>
        <taxon>Schistosomatoidea</taxon>
        <taxon>Schistosomatidae</taxon>
        <taxon>Schistosoma</taxon>
    </lineage>
</organism>
<evidence type="ECO:0000259" key="3">
    <source>
        <dbReference type="PROSITE" id="PS50015"/>
    </source>
</evidence>
<accession>A0AAE1Z8I0</accession>
<dbReference type="Gene3D" id="1.10.225.10">
    <property type="entry name" value="Saposin-like"/>
    <property type="match status" value="1"/>
</dbReference>
<name>A0AAE1Z8I0_SCHME</name>
<feature type="chain" id="PRO_5042252707" description="Saposin B-type domain-containing protein" evidence="2">
    <location>
        <begin position="16"/>
        <end position="134"/>
    </location>
</feature>
<keyword evidence="5" id="KW-1185">Reference proteome</keyword>
<feature type="domain" description="Saposin B-type" evidence="3">
    <location>
        <begin position="37"/>
        <end position="121"/>
    </location>
</feature>
<protein>
    <recommendedName>
        <fullName evidence="3">Saposin B-type domain-containing protein</fullName>
    </recommendedName>
</protein>
<proteinExistence type="predicted"/>
<dbReference type="SUPFAM" id="SSF47862">
    <property type="entry name" value="Saposin"/>
    <property type="match status" value="1"/>
</dbReference>
<dbReference type="InterPro" id="IPR011001">
    <property type="entry name" value="Saposin-like"/>
</dbReference>
<sequence length="134" mass="15353">MLLLMLIFIVPIVTGFNNVMTEKSIQNTVIKSGPSNCHLLCELCTSIVNATKDLLENEQLLPEILNYLTPICYMLPKLQYRQMCYHIVDGGLTQWISIINDYMFCSYIRLCNNTIPCPDVEDTITMRFHTIPAC</sequence>
<evidence type="ECO:0000313" key="4">
    <source>
        <dbReference type="EMBL" id="KAK4469080.1"/>
    </source>
</evidence>
<keyword evidence="1" id="KW-1015">Disulfide bond</keyword>
<evidence type="ECO:0000256" key="2">
    <source>
        <dbReference type="SAM" id="SignalP"/>
    </source>
</evidence>
<comment type="caution">
    <text evidence="4">The sequence shown here is derived from an EMBL/GenBank/DDBJ whole genome shotgun (WGS) entry which is preliminary data.</text>
</comment>
<evidence type="ECO:0000256" key="1">
    <source>
        <dbReference type="ARBA" id="ARBA00023157"/>
    </source>
</evidence>
<evidence type="ECO:0000313" key="5">
    <source>
        <dbReference type="Proteomes" id="UP001292079"/>
    </source>
</evidence>
<dbReference type="SMART" id="SM00741">
    <property type="entry name" value="SapB"/>
    <property type="match status" value="1"/>
</dbReference>
<keyword evidence="2" id="KW-0732">Signal</keyword>
<dbReference type="PROSITE" id="PS50015">
    <property type="entry name" value="SAP_B"/>
    <property type="match status" value="1"/>
</dbReference>
<dbReference type="EMBL" id="JALJAT010000005">
    <property type="protein sequence ID" value="KAK4469080.1"/>
    <property type="molecule type" value="Genomic_DNA"/>
</dbReference>
<gene>
    <name evidence="4" type="ORF">MN116_006669</name>
</gene>
<reference evidence="4" key="2">
    <citation type="journal article" date="2023" name="Infect Dis Poverty">
        <title>Chromosome-scale genome of the human blood fluke Schistosoma mekongi and its implications for public health.</title>
        <authorList>
            <person name="Zhou M."/>
            <person name="Xu L."/>
            <person name="Xu D."/>
            <person name="Chen W."/>
            <person name="Khan J."/>
            <person name="Hu Y."/>
            <person name="Huang H."/>
            <person name="Wei H."/>
            <person name="Zhang Y."/>
            <person name="Chusongsang P."/>
            <person name="Tanasarnprasert K."/>
            <person name="Hu X."/>
            <person name="Limpanont Y."/>
            <person name="Lv Z."/>
        </authorList>
    </citation>
    <scope>NUCLEOTIDE SEQUENCE</scope>
    <source>
        <strain evidence="4">LV_2022a</strain>
    </source>
</reference>
<dbReference type="Proteomes" id="UP001292079">
    <property type="component" value="Unassembled WGS sequence"/>
</dbReference>